<accession>A0A7G9QWS1</accession>
<dbReference type="EMBL" id="CP060711">
    <property type="protein sequence ID" value="QNN47796.1"/>
    <property type="molecule type" value="Genomic_DNA"/>
</dbReference>
<organism evidence="1 2">
    <name type="scientific">Thermomonas brevis</name>
    <dbReference type="NCBI Taxonomy" id="215691"/>
    <lineage>
        <taxon>Bacteria</taxon>
        <taxon>Pseudomonadati</taxon>
        <taxon>Pseudomonadota</taxon>
        <taxon>Gammaproteobacteria</taxon>
        <taxon>Lysobacterales</taxon>
        <taxon>Lysobacteraceae</taxon>
        <taxon>Thermomonas</taxon>
    </lineage>
</organism>
<proteinExistence type="predicted"/>
<evidence type="ECO:0000313" key="1">
    <source>
        <dbReference type="EMBL" id="QNN47796.1"/>
    </source>
</evidence>
<dbReference type="InterPro" id="IPR021834">
    <property type="entry name" value="DUF3426"/>
</dbReference>
<keyword evidence="2" id="KW-1185">Reference proteome</keyword>
<dbReference type="RefSeq" id="WP_187571540.1">
    <property type="nucleotide sequence ID" value="NZ_CP060711.1"/>
</dbReference>
<evidence type="ECO:0000313" key="2">
    <source>
        <dbReference type="Proteomes" id="UP000515977"/>
    </source>
</evidence>
<dbReference type="AlphaFoldDB" id="A0A7G9QWS1"/>
<reference evidence="1 2" key="1">
    <citation type="submission" date="2020-08" db="EMBL/GenBank/DDBJ databases">
        <title>Genome sequence of Thermomonas brevis KACC 16975T.</title>
        <authorList>
            <person name="Hyun D.-W."/>
            <person name="Bae J.-W."/>
        </authorList>
    </citation>
    <scope>NUCLEOTIDE SEQUENCE [LARGE SCALE GENOMIC DNA]</scope>
    <source>
        <strain evidence="1 2">KACC 16975</strain>
    </source>
</reference>
<dbReference type="KEGG" id="tbv:H9L17_06615"/>
<name>A0A7G9QWS1_9GAMM</name>
<dbReference type="Proteomes" id="UP000515977">
    <property type="component" value="Chromosome"/>
</dbReference>
<sequence>MSRTPSFAASAARAPSRRRGEGFAAAALALALLAQLGWLQHDRLAASPQLRPLLASVCGTLGCVLPPWREPSAFALLSRDVIAPPDRPGVLRVQASFRNDARWPQPWPTLSLRLSDVDGRTLGARRFLPADYLPAGGARTDLIAPGQASQIAFDIAEPAPGVVGFDFRFE</sequence>
<dbReference type="Pfam" id="PF11906">
    <property type="entry name" value="DUF3426"/>
    <property type="match status" value="1"/>
</dbReference>
<protein>
    <submittedName>
        <fullName evidence="1">DUF3426 domain-containing protein</fullName>
    </submittedName>
</protein>
<gene>
    <name evidence="1" type="ORF">H9L17_06615</name>
</gene>